<reference evidence="1" key="1">
    <citation type="submission" date="2023-04" db="EMBL/GenBank/DDBJ databases">
        <title>A chromosome-level genome assembly of the parasitoid wasp Eretmocerus hayati.</title>
        <authorList>
            <person name="Zhong Y."/>
            <person name="Liu S."/>
            <person name="Liu Y."/>
        </authorList>
    </citation>
    <scope>NUCLEOTIDE SEQUENCE</scope>
    <source>
        <strain evidence="1">ZJU_SS_LIU_2023</strain>
    </source>
</reference>
<proteinExistence type="predicted"/>
<comment type="caution">
    <text evidence="1">The sequence shown here is derived from an EMBL/GenBank/DDBJ whole genome shotgun (WGS) entry which is preliminary data.</text>
</comment>
<sequence>MVALVKEDPCWFLEVDRNQFSTALSISEEDEEDSAHSARMELIDGMQSESFFVISGPNAATTLQLNHAHKSGFHLSANGVISLMNRYNGIRELSLSYSLLSDELLKALSSEKNLQLKTLRVEAHPDTKPITNVSCETWIEFADHFPNLILLLQAYLIEASDYEGLLAKHIPVTHLYLGDCVPNGAIDRIPECCPKLTELVIASYGPQNIDHILLATARSCPRLIALGLGDCEFTCSGFIEFVRMCCQRLQVLYVLETSLLEDSTYNNVAVVSAKVSALLGRSWHPNYVPY</sequence>
<protein>
    <submittedName>
        <fullName evidence="1">Uncharacterized protein</fullName>
    </submittedName>
</protein>
<evidence type="ECO:0000313" key="1">
    <source>
        <dbReference type="EMBL" id="KAJ8683999.1"/>
    </source>
</evidence>
<name>A0ACC2PL34_9HYME</name>
<dbReference type="Proteomes" id="UP001239111">
    <property type="component" value="Chromosome 1"/>
</dbReference>
<dbReference type="EMBL" id="CM056741">
    <property type="protein sequence ID" value="KAJ8683999.1"/>
    <property type="molecule type" value="Genomic_DNA"/>
</dbReference>
<organism evidence="1 2">
    <name type="scientific">Eretmocerus hayati</name>
    <dbReference type="NCBI Taxonomy" id="131215"/>
    <lineage>
        <taxon>Eukaryota</taxon>
        <taxon>Metazoa</taxon>
        <taxon>Ecdysozoa</taxon>
        <taxon>Arthropoda</taxon>
        <taxon>Hexapoda</taxon>
        <taxon>Insecta</taxon>
        <taxon>Pterygota</taxon>
        <taxon>Neoptera</taxon>
        <taxon>Endopterygota</taxon>
        <taxon>Hymenoptera</taxon>
        <taxon>Apocrita</taxon>
        <taxon>Proctotrupomorpha</taxon>
        <taxon>Chalcidoidea</taxon>
        <taxon>Aphelinidae</taxon>
        <taxon>Aphelininae</taxon>
        <taxon>Eretmocerus</taxon>
    </lineage>
</organism>
<evidence type="ECO:0000313" key="2">
    <source>
        <dbReference type="Proteomes" id="UP001239111"/>
    </source>
</evidence>
<accession>A0ACC2PL34</accession>
<keyword evidence="2" id="KW-1185">Reference proteome</keyword>
<gene>
    <name evidence="1" type="ORF">QAD02_019791</name>
</gene>